<proteinExistence type="predicted"/>
<evidence type="ECO:0000313" key="3">
    <source>
        <dbReference type="EMBL" id="OUS15800.1"/>
    </source>
</evidence>
<reference evidence="4" key="1">
    <citation type="journal article" date="2017" name="Proc. Natl. Acad. Sci. U.S.A.">
        <title>Simulation of Deepwater Horizon oil plume reveals substrate specialization within a complex community of hydrocarbon-degraders.</title>
        <authorList>
            <person name="Hu P."/>
            <person name="Dubinsky E.A."/>
            <person name="Probst A.J."/>
            <person name="Wang J."/>
            <person name="Sieber C.M.K."/>
            <person name="Tom L.M."/>
            <person name="Gardinali P."/>
            <person name="Banfield J.F."/>
            <person name="Atlas R.M."/>
            <person name="Andersen G.L."/>
        </authorList>
    </citation>
    <scope>NUCLEOTIDE SEQUENCE [LARGE SCALE GENOMIC DNA]</scope>
</reference>
<dbReference type="Gene3D" id="3.40.50.1580">
    <property type="entry name" value="Nucleoside phosphorylase domain"/>
    <property type="match status" value="1"/>
</dbReference>
<dbReference type="GO" id="GO:0008782">
    <property type="term" value="F:adenosylhomocysteine nucleosidase activity"/>
    <property type="evidence" value="ECO:0007669"/>
    <property type="project" value="TreeGrafter"/>
</dbReference>
<organism evidence="3 4">
    <name type="scientific">Nonlabens dokdonensis</name>
    <dbReference type="NCBI Taxonomy" id="328515"/>
    <lineage>
        <taxon>Bacteria</taxon>
        <taxon>Pseudomonadati</taxon>
        <taxon>Bacteroidota</taxon>
        <taxon>Flavobacteriia</taxon>
        <taxon>Flavobacteriales</taxon>
        <taxon>Flavobacteriaceae</taxon>
        <taxon>Nonlabens</taxon>
    </lineage>
</organism>
<dbReference type="PANTHER" id="PTHR46832:SF1">
    <property type="entry name" value="5'-METHYLTHIOADENOSINE_S-ADENOSYLHOMOCYSTEINE NUCLEOSIDASE"/>
    <property type="match status" value="1"/>
</dbReference>
<comment type="caution">
    <text evidence="3">The sequence shown here is derived from an EMBL/GenBank/DDBJ whole genome shotgun (WGS) entry which is preliminary data.</text>
</comment>
<feature type="domain" description="Response regulatory" evidence="2">
    <location>
        <begin position="3"/>
        <end position="137"/>
    </location>
</feature>
<dbReference type="SMART" id="SM00448">
    <property type="entry name" value="REC"/>
    <property type="match status" value="1"/>
</dbReference>
<name>A0A1Z8AZQ2_9FLAO</name>
<dbReference type="SUPFAM" id="SSF52172">
    <property type="entry name" value="CheY-like"/>
    <property type="match status" value="1"/>
</dbReference>
<dbReference type="InterPro" id="IPR035994">
    <property type="entry name" value="Nucleoside_phosphorylase_sf"/>
</dbReference>
<dbReference type="Pfam" id="PF01048">
    <property type="entry name" value="PNP_UDP_1"/>
    <property type="match status" value="1"/>
</dbReference>
<evidence type="ECO:0000256" key="1">
    <source>
        <dbReference type="PROSITE-ProRule" id="PRU00169"/>
    </source>
</evidence>
<evidence type="ECO:0000313" key="4">
    <source>
        <dbReference type="Proteomes" id="UP000196102"/>
    </source>
</evidence>
<dbReference type="GO" id="GO:0009116">
    <property type="term" value="P:nucleoside metabolic process"/>
    <property type="evidence" value="ECO:0007669"/>
    <property type="project" value="InterPro"/>
</dbReference>
<dbReference type="RefSeq" id="WP_303686542.1">
    <property type="nucleotide sequence ID" value="NZ_CAJXYO010000005.1"/>
</dbReference>
<accession>A0A1Z8AZQ2</accession>
<feature type="modified residue" description="4-aspartylphosphate" evidence="1">
    <location>
        <position position="57"/>
    </location>
</feature>
<dbReference type="Proteomes" id="UP000196102">
    <property type="component" value="Unassembled WGS sequence"/>
</dbReference>
<dbReference type="GO" id="GO:0000160">
    <property type="term" value="P:phosphorelay signal transduction system"/>
    <property type="evidence" value="ECO:0007669"/>
    <property type="project" value="InterPro"/>
</dbReference>
<gene>
    <name evidence="3" type="ORF">A9Q93_06235</name>
</gene>
<dbReference type="InterPro" id="IPR000845">
    <property type="entry name" value="Nucleoside_phosphorylase_d"/>
</dbReference>
<dbReference type="PANTHER" id="PTHR46832">
    <property type="entry name" value="5'-METHYLTHIOADENOSINE/S-ADENOSYLHOMOCYSTEINE NUCLEOSIDASE"/>
    <property type="match status" value="1"/>
</dbReference>
<evidence type="ECO:0000259" key="2">
    <source>
        <dbReference type="PROSITE" id="PS50110"/>
    </source>
</evidence>
<dbReference type="GO" id="GO:0005829">
    <property type="term" value="C:cytosol"/>
    <property type="evidence" value="ECO:0007669"/>
    <property type="project" value="TreeGrafter"/>
</dbReference>
<dbReference type="InterPro" id="IPR011006">
    <property type="entry name" value="CheY-like_superfamily"/>
</dbReference>
<protein>
    <recommendedName>
        <fullName evidence="2">Response regulatory domain-containing protein</fullName>
    </recommendedName>
</protein>
<dbReference type="GO" id="GO:0008930">
    <property type="term" value="F:methylthioadenosine nucleosidase activity"/>
    <property type="evidence" value="ECO:0007669"/>
    <property type="project" value="TreeGrafter"/>
</dbReference>
<sequence length="413" mass="46900">MLNILVVDDSEIKIERIKLVVHESYSNESLNVIVARNTSDAMTILLSNQEVNLLILDLNLPIRKGEKIKNKSGLNLLKEITRRFDISRPDSIIGLTSYQDIRNQVEARFQDEGWIITTFDLKESNWEEIIKNKISYLMSKKIYTPKTSKTPLVVILTAIKEEYIAVRAHLTNLKDKDIDDTSYEIGEFNLNKKLIANVVIRECGAKNSIAAMETERAISNHSPQLILFVGIAGSRKINDFKIGDVVIPEKIYSYESGKTDKNMFSARPDSGFLSFVFLEKAKKERLKNDWKKLIKGEYKNFSPTADIGIIASGDQLIEHYDSQVGEILNKHYNDTSVVEMEGFGFTKTISKQGRSQNNLITGLIRGVSDLIKQSKDLSCEFDRRPSEAKAMASDTASAFAFWMIYKLYENRGN</sequence>
<dbReference type="SUPFAM" id="SSF53167">
    <property type="entry name" value="Purine and uridine phosphorylases"/>
    <property type="match status" value="1"/>
</dbReference>
<dbReference type="InterPro" id="IPR001789">
    <property type="entry name" value="Sig_transdc_resp-reg_receiver"/>
</dbReference>
<dbReference type="PROSITE" id="PS50110">
    <property type="entry name" value="RESPONSE_REGULATORY"/>
    <property type="match status" value="1"/>
</dbReference>
<keyword evidence="1" id="KW-0597">Phosphoprotein</keyword>
<dbReference type="Gene3D" id="3.40.50.2300">
    <property type="match status" value="1"/>
</dbReference>
<dbReference type="EMBL" id="MAAX01000101">
    <property type="protein sequence ID" value="OUS15800.1"/>
    <property type="molecule type" value="Genomic_DNA"/>
</dbReference>
<dbReference type="AlphaFoldDB" id="A0A1Z8AZQ2"/>
<dbReference type="GO" id="GO:0019284">
    <property type="term" value="P:L-methionine salvage from S-adenosylmethionine"/>
    <property type="evidence" value="ECO:0007669"/>
    <property type="project" value="TreeGrafter"/>
</dbReference>